<name>A0AAE8Q4Y3_9HYPH</name>
<organism evidence="1 2">
    <name type="scientific">Rhizobium ruizarguesonis</name>
    <dbReference type="NCBI Taxonomy" id="2081791"/>
    <lineage>
        <taxon>Bacteria</taxon>
        <taxon>Pseudomonadati</taxon>
        <taxon>Pseudomonadota</taxon>
        <taxon>Alphaproteobacteria</taxon>
        <taxon>Hyphomicrobiales</taxon>
        <taxon>Rhizobiaceae</taxon>
        <taxon>Rhizobium/Agrobacterium group</taxon>
        <taxon>Rhizobium</taxon>
    </lineage>
</organism>
<evidence type="ECO:0008006" key="3">
    <source>
        <dbReference type="Google" id="ProtNLM"/>
    </source>
</evidence>
<dbReference type="Proteomes" id="UP000291892">
    <property type="component" value="Unassembled WGS sequence"/>
</dbReference>
<dbReference type="RefSeq" id="WP_051320209.1">
    <property type="nucleotide sequence ID" value="NZ_CP088108.1"/>
</dbReference>
<dbReference type="SUPFAM" id="SSF56281">
    <property type="entry name" value="Metallo-hydrolase/oxidoreductase"/>
    <property type="match status" value="1"/>
</dbReference>
<dbReference type="AlphaFoldDB" id="A0AAE8Q4Y3"/>
<dbReference type="EMBL" id="SIKX01000007">
    <property type="protein sequence ID" value="TBF01263.1"/>
    <property type="molecule type" value="Genomic_DNA"/>
</dbReference>
<reference evidence="1 2" key="1">
    <citation type="submission" date="2019-02" db="EMBL/GenBank/DDBJ databases">
        <title>The genomic architecture of introgression among sibling species of bacteria.</title>
        <authorList>
            <person name="Cavassim M.I.A."/>
            <person name="Moeskjaer S."/>
            <person name="Moslemi C."/>
            <person name="Fields B."/>
            <person name="Bachmann A."/>
            <person name="Vilhjalmsson B."/>
            <person name="Schierup M.H."/>
            <person name="Young J.P.W."/>
            <person name="Andersen S.U."/>
        </authorList>
    </citation>
    <scope>NUCLEOTIDE SEQUENCE [LARGE SCALE GENOMIC DNA]</scope>
    <source>
        <strain evidence="1 2">SM42</strain>
    </source>
</reference>
<dbReference type="InterPro" id="IPR036866">
    <property type="entry name" value="RibonucZ/Hydroxyglut_hydro"/>
</dbReference>
<accession>A0AAE8Q4Y3</accession>
<protein>
    <recommendedName>
        <fullName evidence="3">MBL fold metallo-hydrolase</fullName>
    </recommendedName>
</protein>
<gene>
    <name evidence="1" type="ORF">ELG94_37745</name>
</gene>
<comment type="caution">
    <text evidence="1">The sequence shown here is derived from an EMBL/GenBank/DDBJ whole genome shotgun (WGS) entry which is preliminary data.</text>
</comment>
<evidence type="ECO:0000313" key="1">
    <source>
        <dbReference type="EMBL" id="TBF01263.1"/>
    </source>
</evidence>
<proteinExistence type="predicted"/>
<evidence type="ECO:0000313" key="2">
    <source>
        <dbReference type="Proteomes" id="UP000291892"/>
    </source>
</evidence>
<sequence length="128" mass="13891">MITRRNSLKLAVAAYGFAALAPTIVRAANGGLQWRYFQADAAGFGRTPVLLTSEREAILIDGGFTLPFGRDVAQAIKTTSKRLTTIYVSRSDPDYYFSLQPIVEAFPTARELDAKTPASSAGVEQSCR</sequence>